<keyword evidence="1" id="KW-0812">Transmembrane</keyword>
<organism evidence="2 5">
    <name type="scientific">Paraburkholderia rhynchosiae</name>
    <dbReference type="NCBI Taxonomy" id="487049"/>
    <lineage>
        <taxon>Bacteria</taxon>
        <taxon>Pseudomonadati</taxon>
        <taxon>Pseudomonadota</taxon>
        <taxon>Betaproteobacteria</taxon>
        <taxon>Burkholderiales</taxon>
        <taxon>Burkholderiaceae</taxon>
        <taxon>Paraburkholderia</taxon>
    </lineage>
</organism>
<dbReference type="Proteomes" id="UP000235659">
    <property type="component" value="Unassembled WGS sequence"/>
</dbReference>
<dbReference type="Proteomes" id="UP000494205">
    <property type="component" value="Unassembled WGS sequence"/>
</dbReference>
<dbReference type="EMBL" id="CADIJZ010000043">
    <property type="protein sequence ID" value="CAB3740325.1"/>
    <property type="molecule type" value="Genomic_DNA"/>
</dbReference>
<keyword evidence="1" id="KW-1133">Transmembrane helix</keyword>
<name>A0A2N7W2E1_9BURK</name>
<evidence type="ECO:0000313" key="3">
    <source>
        <dbReference type="EMBL" id="PMS23533.1"/>
    </source>
</evidence>
<dbReference type="EMBL" id="PNXY01000039">
    <property type="protein sequence ID" value="PMS23533.1"/>
    <property type="molecule type" value="Genomic_DNA"/>
</dbReference>
<dbReference type="OrthoDB" id="9114710at2"/>
<dbReference type="RefSeq" id="WP_102636063.1">
    <property type="nucleotide sequence ID" value="NZ_CADIJZ010000043.1"/>
</dbReference>
<evidence type="ECO:0000313" key="4">
    <source>
        <dbReference type="Proteomes" id="UP000235659"/>
    </source>
</evidence>
<accession>A0A2N7W2E1</accession>
<sequence length="92" mass="9760">MKIARNIANVAATLVLGDLLARQVATAVYASPDAVQSIRRLLMSVGVLKPDSSYDIDGPLLIAILVVSVAIVGVAVWAINIGARRYRQAAHH</sequence>
<evidence type="ECO:0000256" key="1">
    <source>
        <dbReference type="SAM" id="Phobius"/>
    </source>
</evidence>
<reference evidence="2 5" key="2">
    <citation type="submission" date="2020-04" db="EMBL/GenBank/DDBJ databases">
        <authorList>
            <person name="De Canck E."/>
        </authorList>
    </citation>
    <scope>NUCLEOTIDE SEQUENCE [LARGE SCALE GENOMIC DNA]</scope>
    <source>
        <strain evidence="2 5">LMG 27174</strain>
    </source>
</reference>
<evidence type="ECO:0000313" key="5">
    <source>
        <dbReference type="Proteomes" id="UP000494205"/>
    </source>
</evidence>
<dbReference type="AlphaFoldDB" id="A0A2N7W2E1"/>
<feature type="transmembrane region" description="Helical" evidence="1">
    <location>
        <begin position="60"/>
        <end position="79"/>
    </location>
</feature>
<proteinExistence type="predicted"/>
<evidence type="ECO:0000313" key="2">
    <source>
        <dbReference type="EMBL" id="CAB3740325.1"/>
    </source>
</evidence>
<keyword evidence="4" id="KW-1185">Reference proteome</keyword>
<protein>
    <submittedName>
        <fullName evidence="2">Uncharacterized protein</fullName>
    </submittedName>
</protein>
<gene>
    <name evidence="3" type="ORF">C0Z16_32165</name>
    <name evidence="2" type="ORF">LMG27174_06636</name>
</gene>
<reference evidence="3 4" key="1">
    <citation type="submission" date="2018-01" db="EMBL/GenBank/DDBJ databases">
        <title>Whole genome analyses suggest that Burkholderia sensu lato contains two further novel genera in the rhizoxinica-symbiotica group Mycetohabitans gen. nov., and Trinickia gen. nov.: implications for the evolution of diazotrophy and nodulation in the Burkholderiaceae.</title>
        <authorList>
            <person name="Estrada-de los Santos P."/>
            <person name="Palmer M."/>
            <person name="Chavez-Ramirez B."/>
            <person name="Beukes C."/>
            <person name="Steenkamp E.T."/>
            <person name="Hirsch A.M."/>
            <person name="Manyaka P."/>
            <person name="Maluk M."/>
            <person name="Lafos M."/>
            <person name="Crook M."/>
            <person name="Gross E."/>
            <person name="Simon M.F."/>
            <person name="Bueno dos Reis Junior F."/>
            <person name="Poole P.S."/>
            <person name="Venter S.N."/>
            <person name="James E.K."/>
        </authorList>
    </citation>
    <scope>NUCLEOTIDE SEQUENCE [LARGE SCALE GENOMIC DNA]</scope>
    <source>
        <strain evidence="3 4">WSM 3937</strain>
    </source>
</reference>
<keyword evidence="1" id="KW-0472">Membrane</keyword>